<dbReference type="Gene3D" id="1.10.1070.20">
    <property type="match status" value="1"/>
</dbReference>
<accession>A0A644TZF2</accession>
<protein>
    <recommendedName>
        <fullName evidence="1">HipA-like kinase domain-containing protein</fullName>
    </recommendedName>
</protein>
<proteinExistence type="predicted"/>
<name>A0A644TZF2_9ZZZZ</name>
<feature type="domain" description="HipA-like kinase" evidence="1">
    <location>
        <begin position="25"/>
        <end position="239"/>
    </location>
</feature>
<reference evidence="2" key="1">
    <citation type="submission" date="2019-08" db="EMBL/GenBank/DDBJ databases">
        <authorList>
            <person name="Kucharzyk K."/>
            <person name="Murdoch R.W."/>
            <person name="Higgins S."/>
            <person name="Loffler F."/>
        </authorList>
    </citation>
    <scope>NUCLEOTIDE SEQUENCE</scope>
</reference>
<dbReference type="AlphaFoldDB" id="A0A644TZF2"/>
<evidence type="ECO:0000259" key="1">
    <source>
        <dbReference type="Pfam" id="PF20613"/>
    </source>
</evidence>
<sequence>MKINELYSITEIKPEDCYATRGSRPVRVLCNDLNYYVCKYSTKESFPYPLFNEYIAACFLKIWNLPVPEFAFVKIRKDHIQQINYPYHYFDQLCFGSRYFGEFKEVDKLFLETPLIKKENHSGRDTFLRIGLFDIWLCNEDRHFENFNLLYNLKTNQFVPIDHVYCFNTLNLDKDAVLISENESILSSPFLSRFFCRPLQQNLNEIRLTIINEFKHNVSRCHEELDDILANLPLTWNSDPDFLKSRLEPFFGQKWLQSCADHFTALLTLNVKTQ</sequence>
<evidence type="ECO:0000313" key="2">
    <source>
        <dbReference type="EMBL" id="MPL72270.1"/>
    </source>
</evidence>
<dbReference type="EMBL" id="VSSQ01000065">
    <property type="protein sequence ID" value="MPL72270.1"/>
    <property type="molecule type" value="Genomic_DNA"/>
</dbReference>
<gene>
    <name evidence="2" type="ORF">SDC9_18052</name>
</gene>
<comment type="caution">
    <text evidence="2">The sequence shown here is derived from an EMBL/GenBank/DDBJ whole genome shotgun (WGS) entry which is preliminary data.</text>
</comment>
<dbReference type="Pfam" id="PF20613">
    <property type="entry name" value="HipA_2"/>
    <property type="match status" value="1"/>
</dbReference>
<dbReference type="InterPro" id="IPR046748">
    <property type="entry name" value="HipA_2"/>
</dbReference>
<organism evidence="2">
    <name type="scientific">bioreactor metagenome</name>
    <dbReference type="NCBI Taxonomy" id="1076179"/>
    <lineage>
        <taxon>unclassified sequences</taxon>
        <taxon>metagenomes</taxon>
        <taxon>ecological metagenomes</taxon>
    </lineage>
</organism>